<dbReference type="PRINTS" id="PR00743">
    <property type="entry name" value="GLHYDRLASE36"/>
</dbReference>
<dbReference type="CDD" id="cd14791">
    <property type="entry name" value="GH36"/>
    <property type="match status" value="1"/>
</dbReference>
<evidence type="ECO:0000313" key="8">
    <source>
        <dbReference type="EMBL" id="MDX8336093.1"/>
    </source>
</evidence>
<protein>
    <recommendedName>
        <fullName evidence="2 5">Alpha-galactosidase</fullName>
        <ecNumber evidence="2 5">3.2.1.22</ecNumber>
    </recommendedName>
</protein>
<dbReference type="SUPFAM" id="SSF51445">
    <property type="entry name" value="(Trans)glycosidases"/>
    <property type="match status" value="1"/>
</dbReference>
<keyword evidence="3 5" id="KW-0378">Hydrolase</keyword>
<evidence type="ECO:0000256" key="3">
    <source>
        <dbReference type="ARBA" id="ARBA00022801"/>
    </source>
</evidence>
<keyword evidence="9" id="KW-1185">Reference proteome</keyword>
<dbReference type="PIRSF" id="PIRSF005536">
    <property type="entry name" value="Agal"/>
    <property type="match status" value="1"/>
</dbReference>
<sequence>MNILVNENKLEFHLYNNNISYIFKVLEDGTLGHLYFGKKLKHRDSYEHIIQTTLAEVPVTPNCLENKRGFCKDILPQEYPSYGNGDYREPAVVILQENGSRITNFIYDSYEIIDGKDKLLNLPNTYVENRDEAKTLKIYLKDEIINSTLTLSYTIFKNYDVISRNAHIKNNSDNKIVLERFLSASIDFKEPEFQIVHLSGAWARERHIEITDINQNKFVIDSKRGTSSVNSNPFIALKRKETTEISGEVYGFNLIYSGNHIEVVEKNHYNKLRVSVGINPFNFQWTLLKDEEFQSPEVIMAYSSSGLNGLSLNYHRLYRERLARGVWKDKARPILLNNWEATYFDFNEEKILDIALKAKELGVELFVLDDGWFGARNHDKAGLGDWWSNLEKIPSGVEGLSEKVENMGIKFGLWFEPEMVNKDSNLYKNHPNWILQVPKRSNTPSRNQHTLDLGRKDVREYLYEKISKILKNSKISYIKWDMNRPMTEVWSEVLDSQNQGEVFHRYILGLYELLEKLTEEFPEILFESCASGGNRFDAGMLYYMPQAWTSDDTDAVERIKIQYGSSLCYPISSMGAHVSAVPNHQTNRITSIKTRGNVAFFGAFGYELDLNKITDSEKEIVKKQIEFFKANRELIQYGDFYRLVSPFENKLNDAAWMVVNKNKTEAIIAKYKILSIPNSGYESLKIDGLSDDKLYSIESLQIQGKTYYGDELKNSGLIFKEPSFNDLGNIQLEGELDSLVGDFKSCLIKLKAVEEQK</sequence>
<comment type="caution">
    <text evidence="8">The sequence shown here is derived from an EMBL/GenBank/DDBJ whole genome shotgun (WGS) entry which is preliminary data.</text>
</comment>
<dbReference type="PANTHER" id="PTHR43053:SF3">
    <property type="entry name" value="ALPHA-GALACTOSIDASE C-RELATED"/>
    <property type="match status" value="1"/>
</dbReference>
<comment type="catalytic activity">
    <reaction evidence="1 5">
        <text>Hydrolysis of terminal, non-reducing alpha-D-galactose residues in alpha-D-galactosides, including galactose oligosaccharides, galactomannans and galactolipids.</text>
        <dbReference type="EC" id="3.2.1.22"/>
    </reaction>
</comment>
<organism evidence="8 9">
    <name type="scientific">Candidatus Cetobacterium colombiensis</name>
    <dbReference type="NCBI Taxonomy" id="3073100"/>
    <lineage>
        <taxon>Bacteria</taxon>
        <taxon>Fusobacteriati</taxon>
        <taxon>Fusobacteriota</taxon>
        <taxon>Fusobacteriia</taxon>
        <taxon>Fusobacteriales</taxon>
        <taxon>Fusobacteriaceae</taxon>
        <taxon>Cetobacterium</taxon>
    </lineage>
</organism>
<dbReference type="Proteomes" id="UP001279681">
    <property type="component" value="Unassembled WGS sequence"/>
</dbReference>
<feature type="domain" description="Glycosyl hydrolase family 36 C-terminal" evidence="6">
    <location>
        <begin position="654"/>
        <end position="750"/>
    </location>
</feature>
<evidence type="ECO:0000313" key="9">
    <source>
        <dbReference type="Proteomes" id="UP001279681"/>
    </source>
</evidence>
<accession>A0ABU4W992</accession>
<gene>
    <name evidence="8" type="ORF">RFV38_06235</name>
</gene>
<dbReference type="InterPro" id="IPR050985">
    <property type="entry name" value="Alpha-glycosidase_related"/>
</dbReference>
<dbReference type="InterPro" id="IPR031704">
    <property type="entry name" value="Glyco_hydro_36_N"/>
</dbReference>
<dbReference type="InterPro" id="IPR031705">
    <property type="entry name" value="Glyco_hydro_36_C"/>
</dbReference>
<dbReference type="GO" id="GO:0004557">
    <property type="term" value="F:alpha-galactosidase activity"/>
    <property type="evidence" value="ECO:0007669"/>
    <property type="project" value="UniProtKB-EC"/>
</dbReference>
<dbReference type="InterPro" id="IPR038417">
    <property type="entry name" value="Alpga-gal_N_sf"/>
</dbReference>
<dbReference type="InterPro" id="IPR017853">
    <property type="entry name" value="GH"/>
</dbReference>
<dbReference type="InterPro" id="IPR013785">
    <property type="entry name" value="Aldolase_TIM"/>
</dbReference>
<dbReference type="Gene3D" id="2.60.40.1180">
    <property type="entry name" value="Golgi alpha-mannosidase II"/>
    <property type="match status" value="1"/>
</dbReference>
<comment type="similarity">
    <text evidence="5">Belongs to the glycosyl hydrolase.</text>
</comment>
<evidence type="ECO:0000259" key="7">
    <source>
        <dbReference type="Pfam" id="PF16875"/>
    </source>
</evidence>
<evidence type="ECO:0000256" key="5">
    <source>
        <dbReference type="PIRNR" id="PIRNR005536"/>
    </source>
</evidence>
<dbReference type="Gene3D" id="2.70.98.60">
    <property type="entry name" value="alpha-galactosidase from lactobacil brevis"/>
    <property type="match status" value="1"/>
</dbReference>
<dbReference type="RefSeq" id="WP_320313498.1">
    <property type="nucleotide sequence ID" value="NZ_JAVIKH010000007.1"/>
</dbReference>
<dbReference type="Pfam" id="PF16875">
    <property type="entry name" value="Glyco_hydro_36N"/>
    <property type="match status" value="1"/>
</dbReference>
<dbReference type="Pfam" id="PF02065">
    <property type="entry name" value="Melibiase"/>
    <property type="match status" value="1"/>
</dbReference>
<dbReference type="InterPro" id="IPR000111">
    <property type="entry name" value="Glyco_hydro_27/36_CS"/>
</dbReference>
<proteinExistence type="inferred from homology"/>
<reference evidence="9" key="1">
    <citation type="submission" date="2023-07" db="EMBL/GenBank/DDBJ databases">
        <authorList>
            <person name="Colorado M.A."/>
            <person name="Villamil L.M."/>
            <person name="Melo J.F."/>
            <person name="Rodriguez J.A."/>
            <person name="Ruiz R.Y."/>
        </authorList>
    </citation>
    <scope>NUCLEOTIDE SEQUENCE [LARGE SCALE GENOMIC DNA]</scope>
    <source>
        <strain evidence="9">C33</strain>
    </source>
</reference>
<dbReference type="InterPro" id="IPR013780">
    <property type="entry name" value="Glyco_hydro_b"/>
</dbReference>
<dbReference type="PANTHER" id="PTHR43053">
    <property type="entry name" value="GLYCOSIDASE FAMILY 31"/>
    <property type="match status" value="1"/>
</dbReference>
<dbReference type="EMBL" id="JAVIKH010000007">
    <property type="protein sequence ID" value="MDX8336093.1"/>
    <property type="molecule type" value="Genomic_DNA"/>
</dbReference>
<evidence type="ECO:0000256" key="1">
    <source>
        <dbReference type="ARBA" id="ARBA00001255"/>
    </source>
</evidence>
<dbReference type="Pfam" id="PF16874">
    <property type="entry name" value="Glyco_hydro_36C"/>
    <property type="match status" value="1"/>
</dbReference>
<dbReference type="Gene3D" id="3.20.20.70">
    <property type="entry name" value="Aldolase class I"/>
    <property type="match status" value="1"/>
</dbReference>
<dbReference type="EC" id="3.2.1.22" evidence="2 5"/>
<keyword evidence="4 5" id="KW-0326">Glycosidase</keyword>
<evidence type="ECO:0000256" key="4">
    <source>
        <dbReference type="ARBA" id="ARBA00023295"/>
    </source>
</evidence>
<evidence type="ECO:0000259" key="6">
    <source>
        <dbReference type="Pfam" id="PF16874"/>
    </source>
</evidence>
<feature type="domain" description="Glycosyl hydrolase family 36 N-terminal" evidence="7">
    <location>
        <begin position="29"/>
        <end position="287"/>
    </location>
</feature>
<dbReference type="InterPro" id="IPR002252">
    <property type="entry name" value="Glyco_hydro_36"/>
</dbReference>
<dbReference type="PROSITE" id="PS00512">
    <property type="entry name" value="ALPHA_GALACTOSIDASE"/>
    <property type="match status" value="1"/>
</dbReference>
<name>A0ABU4W992_9FUSO</name>
<evidence type="ECO:0000256" key="2">
    <source>
        <dbReference type="ARBA" id="ARBA00012755"/>
    </source>
</evidence>